<proteinExistence type="predicted"/>
<organism evidence="1 2">
    <name type="scientific">SAR324 cluster bacterium</name>
    <dbReference type="NCBI Taxonomy" id="2024889"/>
    <lineage>
        <taxon>Bacteria</taxon>
        <taxon>Deltaproteobacteria</taxon>
        <taxon>SAR324 cluster</taxon>
    </lineage>
</organism>
<gene>
    <name evidence="1" type="ORF">GYA55_04255</name>
</gene>
<reference evidence="1 2" key="1">
    <citation type="journal article" date="2020" name="Biotechnol. Biofuels">
        <title>New insights from the biogas microbiome by comprehensive genome-resolved metagenomics of nearly 1600 species originating from multiple anaerobic digesters.</title>
        <authorList>
            <person name="Campanaro S."/>
            <person name="Treu L."/>
            <person name="Rodriguez-R L.M."/>
            <person name="Kovalovszki A."/>
            <person name="Ziels R.M."/>
            <person name="Maus I."/>
            <person name="Zhu X."/>
            <person name="Kougias P.G."/>
            <person name="Basile A."/>
            <person name="Luo G."/>
            <person name="Schluter A."/>
            <person name="Konstantinidis K.T."/>
            <person name="Angelidaki I."/>
        </authorList>
    </citation>
    <scope>NUCLEOTIDE SEQUENCE [LARGE SCALE GENOMIC DNA]</scope>
    <source>
        <strain evidence="1">AS27yjCOA_65</strain>
    </source>
</reference>
<name>A0A7X9FQG2_9DELT</name>
<evidence type="ECO:0008006" key="3">
    <source>
        <dbReference type="Google" id="ProtNLM"/>
    </source>
</evidence>
<accession>A0A7X9FQG2</accession>
<sequence>MKLVGDEPIFESSILLAGNVDPKLTRIQLSRWVKAGKIFQLRRGLYSIAPPYQKRQPHPFLVANHLQKASYISLQSALSFYGLIPEVVNITTSVSTGRPERLETPLGTYAFRHIKTELLFGYQMIELGEQSALVATPEKALLDLIYIQPGSDSAAYLKELRLQNTEKLDKDLLRKQSEKFNTPKLQNAVKGILQLMSGESAEFEDL</sequence>
<protein>
    <recommendedName>
        <fullName evidence="3">Transcriptional regulator, AbiEi antitoxin, Type IV TA system</fullName>
    </recommendedName>
</protein>
<dbReference type="EMBL" id="JAAZON010000178">
    <property type="protein sequence ID" value="NMC62359.1"/>
    <property type="molecule type" value="Genomic_DNA"/>
</dbReference>
<dbReference type="Proteomes" id="UP000524246">
    <property type="component" value="Unassembled WGS sequence"/>
</dbReference>
<comment type="caution">
    <text evidence="1">The sequence shown here is derived from an EMBL/GenBank/DDBJ whole genome shotgun (WGS) entry which is preliminary data.</text>
</comment>
<evidence type="ECO:0000313" key="1">
    <source>
        <dbReference type="EMBL" id="NMC62359.1"/>
    </source>
</evidence>
<dbReference type="AlphaFoldDB" id="A0A7X9FQG2"/>
<evidence type="ECO:0000313" key="2">
    <source>
        <dbReference type="Proteomes" id="UP000524246"/>
    </source>
</evidence>